<evidence type="ECO:0000313" key="1">
    <source>
        <dbReference type="EMBL" id="KAJ1126802.1"/>
    </source>
</evidence>
<dbReference type="EMBL" id="JANPWB010000011">
    <property type="protein sequence ID" value="KAJ1126802.1"/>
    <property type="molecule type" value="Genomic_DNA"/>
</dbReference>
<accession>A0AAV7PHG5</accession>
<name>A0AAV7PHG5_PLEWA</name>
<dbReference type="AlphaFoldDB" id="A0AAV7PHG5"/>
<organism evidence="1 2">
    <name type="scientific">Pleurodeles waltl</name>
    <name type="common">Iberian ribbed newt</name>
    <dbReference type="NCBI Taxonomy" id="8319"/>
    <lineage>
        <taxon>Eukaryota</taxon>
        <taxon>Metazoa</taxon>
        <taxon>Chordata</taxon>
        <taxon>Craniata</taxon>
        <taxon>Vertebrata</taxon>
        <taxon>Euteleostomi</taxon>
        <taxon>Amphibia</taxon>
        <taxon>Batrachia</taxon>
        <taxon>Caudata</taxon>
        <taxon>Salamandroidea</taxon>
        <taxon>Salamandridae</taxon>
        <taxon>Pleurodelinae</taxon>
        <taxon>Pleurodeles</taxon>
    </lineage>
</organism>
<gene>
    <name evidence="1" type="ORF">NDU88_005208</name>
</gene>
<keyword evidence="2" id="KW-1185">Reference proteome</keyword>
<evidence type="ECO:0000313" key="2">
    <source>
        <dbReference type="Proteomes" id="UP001066276"/>
    </source>
</evidence>
<comment type="caution">
    <text evidence="1">The sequence shown here is derived from an EMBL/GenBank/DDBJ whole genome shotgun (WGS) entry which is preliminary data.</text>
</comment>
<proteinExistence type="predicted"/>
<reference evidence="1" key="1">
    <citation type="journal article" date="2022" name="bioRxiv">
        <title>Sequencing and chromosome-scale assembly of the giantPleurodeles waltlgenome.</title>
        <authorList>
            <person name="Brown T."/>
            <person name="Elewa A."/>
            <person name="Iarovenko S."/>
            <person name="Subramanian E."/>
            <person name="Araus A.J."/>
            <person name="Petzold A."/>
            <person name="Susuki M."/>
            <person name="Suzuki K.-i.T."/>
            <person name="Hayashi T."/>
            <person name="Toyoda A."/>
            <person name="Oliveira C."/>
            <person name="Osipova E."/>
            <person name="Leigh N.D."/>
            <person name="Simon A."/>
            <person name="Yun M.H."/>
        </authorList>
    </citation>
    <scope>NUCLEOTIDE SEQUENCE</scope>
    <source>
        <strain evidence="1">20211129_DDA</strain>
        <tissue evidence="1">Liver</tissue>
    </source>
</reference>
<dbReference type="Proteomes" id="UP001066276">
    <property type="component" value="Chromosome 7"/>
</dbReference>
<protein>
    <submittedName>
        <fullName evidence="1">Uncharacterized protein</fullName>
    </submittedName>
</protein>
<sequence length="179" mass="19605">MIPCSNRYRPLENAEGSCNTTIHKPSRTCMPVGDNINPPQDLDKPLRLHDSPDLASVHRKLDEVKNLVPLLMNQLMMAPGSLCGCSCSRPKLDVPCSDMRDTPITLTASESRPQADDQYLQPGPISHIEGSRAPSEATKHKCMIDAEDQACTRPNRSDKTIIADYSETIGFQAPSGATF</sequence>